<evidence type="ECO:0000313" key="13">
    <source>
        <dbReference type="Proteomes" id="UP000479000"/>
    </source>
</evidence>
<evidence type="ECO:0000256" key="2">
    <source>
        <dbReference type="ARBA" id="ARBA00022448"/>
    </source>
</evidence>
<feature type="region of interest" description="Disordered" evidence="9">
    <location>
        <begin position="894"/>
        <end position="932"/>
    </location>
</feature>
<keyword evidence="6" id="KW-0445">Lipid transport</keyword>
<comment type="subcellular location">
    <subcellularLocation>
        <location evidence="1">Endoplasmic reticulum membrane</location>
    </subcellularLocation>
</comment>
<evidence type="ECO:0000256" key="10">
    <source>
        <dbReference type="SAM" id="Phobius"/>
    </source>
</evidence>
<feature type="compositionally biased region" description="Acidic residues" evidence="9">
    <location>
        <begin position="677"/>
        <end position="687"/>
    </location>
</feature>
<evidence type="ECO:0000256" key="8">
    <source>
        <dbReference type="ARBA" id="ARBA00023136"/>
    </source>
</evidence>
<keyword evidence="4" id="KW-0256">Endoplasmic reticulum</keyword>
<dbReference type="PANTHER" id="PTHR13466">
    <property type="entry name" value="TEX2 PROTEIN-RELATED"/>
    <property type="match status" value="1"/>
</dbReference>
<accession>A0A6H5GYZ9</accession>
<feature type="compositionally biased region" description="Low complexity" evidence="9">
    <location>
        <begin position="240"/>
        <end position="253"/>
    </location>
</feature>
<dbReference type="EMBL" id="CADCXU010020495">
    <property type="protein sequence ID" value="CAB0008591.1"/>
    <property type="molecule type" value="Genomic_DNA"/>
</dbReference>
<sequence length="1026" mass="116263">MKLHTRPAEEQGVRKLIGTCFPRIAEEGFSLACQRIYSEPGVQFFPRVENPVVASTRRRCDQLLNGERQFFQRFVIRRTQAVQRAVFRVGQKYRPAMENQFFLCHFSLNKWMAIEERKNVGSPEFRASTNKFNMVNPRDTEAHSDNSSPQSTPVAEKKAKDKSARRSGSFEDGPPNDKEPPWRLLTEIRGRITKRVEEKLEEIKTERLIKDKMKKEKRDKKLKTTNSLSDSEDRSEDTSAAHLSSLSNASSSSPEKTKSLPVPSASLSAGADESDLGDISGSEDASSSPERPSTPTFTDDLVLHRPRPLSSSSAVASDEKKDLRCKMKGIKFKIIKKKPSPELSSTVEVGVDALDEVPPGKSNVRNLSTDALPVPMHKYHISVHKYPWTAVASLAALLLAYFFQRPSFLAGILVGIFLSFMAALWSDKLYQWVRVPDPENNFLHGNYTCQNVPFLSENALKTESIPPEEKYYKGWMNEYLDEYDPQTYHISQTESVYVKLVGSILRLSTPRYKIPKRAFCNEPKHKLKFTKERAFDIARCDVKLLPEGLIHKRLWSRKYPIVINLLPTSHLGTRWAEGRKQFLGDSDFAFEPTKNPSTKEKIESTDKRGDSSSPPSPVRSSSGAPSSEKIVSKDSPTHRGKEKANPEMSPKKETSEEAKSSASNGLDDTPSMTINEVGDEGDDEEDFDEVSDFVKVSPVAERSHIVLFARTAREKDLWFRRFVAATTYCSKSELGDELTEDCSRKKERRCAEIDNYTSFMKSLGQFRCSFEDEFGVVSFDNTNKEKENYLWFNIFLARILYDTMNQEFWIELMKSKIQKKLSVIRVPTFMEPITLSKIQFADTVPAIEWTHNVNLNDDGIWTEVEISYQGTMTMTVDTKINVIKLKELAHKNQLPVDKNGGRPSKTAYMDSSQEDSGETSTEESTDKPTTANKALSYIDKVAASGFFHKVRVQAQRGNQHARQTGFRRDKHQHALHHEHDRENASQRVSESTGDAQHGRFGDTIDEQGDAFLIARSSGPALFSNFF</sequence>
<feature type="compositionally biased region" description="Basic and acidic residues" evidence="9">
    <location>
        <begin position="597"/>
        <end position="610"/>
    </location>
</feature>
<feature type="transmembrane region" description="Helical" evidence="10">
    <location>
        <begin position="386"/>
        <end position="403"/>
    </location>
</feature>
<feature type="compositionally biased region" description="Low complexity" evidence="9">
    <location>
        <begin position="618"/>
        <end position="627"/>
    </location>
</feature>
<protein>
    <recommendedName>
        <fullName evidence="11">SMP-LTD domain-containing protein</fullName>
    </recommendedName>
</protein>
<name>A0A6H5GYZ9_9HEMI</name>
<feature type="compositionally biased region" description="Polar residues" evidence="9">
    <location>
        <begin position="985"/>
        <end position="994"/>
    </location>
</feature>
<feature type="compositionally biased region" description="Polar residues" evidence="9">
    <location>
        <begin position="283"/>
        <end position="297"/>
    </location>
</feature>
<proteinExistence type="predicted"/>
<dbReference type="Proteomes" id="UP000479000">
    <property type="component" value="Unassembled WGS sequence"/>
</dbReference>
<dbReference type="PROSITE" id="PS51847">
    <property type="entry name" value="SMP"/>
    <property type="match status" value="1"/>
</dbReference>
<keyword evidence="8 10" id="KW-0472">Membrane</keyword>
<dbReference type="GO" id="GO:0008289">
    <property type="term" value="F:lipid binding"/>
    <property type="evidence" value="ECO:0007669"/>
    <property type="project" value="UniProtKB-KW"/>
</dbReference>
<feature type="compositionally biased region" description="Polar residues" evidence="9">
    <location>
        <begin position="664"/>
        <end position="674"/>
    </location>
</feature>
<evidence type="ECO:0000256" key="5">
    <source>
        <dbReference type="ARBA" id="ARBA00022989"/>
    </source>
</evidence>
<feature type="transmembrane region" description="Helical" evidence="10">
    <location>
        <begin position="408"/>
        <end position="426"/>
    </location>
</feature>
<keyword evidence="3 10" id="KW-0812">Transmembrane</keyword>
<keyword evidence="2" id="KW-0813">Transport</keyword>
<evidence type="ECO:0000256" key="1">
    <source>
        <dbReference type="ARBA" id="ARBA00004586"/>
    </source>
</evidence>
<keyword evidence="13" id="KW-1185">Reference proteome</keyword>
<keyword evidence="7" id="KW-0446">Lipid-binding</keyword>
<feature type="region of interest" description="Disordered" evidence="9">
    <location>
        <begin position="214"/>
        <end position="317"/>
    </location>
</feature>
<feature type="compositionally biased region" description="Acidic residues" evidence="9">
    <location>
        <begin position="912"/>
        <end position="923"/>
    </location>
</feature>
<evidence type="ECO:0000256" key="4">
    <source>
        <dbReference type="ARBA" id="ARBA00022824"/>
    </source>
</evidence>
<reference evidence="12 13" key="1">
    <citation type="submission" date="2020-02" db="EMBL/GenBank/DDBJ databases">
        <authorList>
            <person name="Ferguson B K."/>
        </authorList>
    </citation>
    <scope>NUCLEOTIDE SEQUENCE [LARGE SCALE GENOMIC DNA]</scope>
</reference>
<evidence type="ECO:0000256" key="6">
    <source>
        <dbReference type="ARBA" id="ARBA00023055"/>
    </source>
</evidence>
<dbReference type="PANTHER" id="PTHR13466:SF0">
    <property type="entry name" value="SMP-LTD DOMAIN-CONTAINING PROTEIN"/>
    <property type="match status" value="1"/>
</dbReference>
<evidence type="ECO:0000259" key="11">
    <source>
        <dbReference type="PROSITE" id="PS51847"/>
    </source>
</evidence>
<feature type="region of interest" description="Disordered" evidence="9">
    <location>
        <begin position="128"/>
        <end position="184"/>
    </location>
</feature>
<evidence type="ECO:0000256" key="3">
    <source>
        <dbReference type="ARBA" id="ARBA00022692"/>
    </source>
</evidence>
<dbReference type="InterPro" id="IPR031468">
    <property type="entry name" value="SMP_LBD"/>
</dbReference>
<feature type="region of interest" description="Disordered" evidence="9">
    <location>
        <begin position="954"/>
        <end position="1001"/>
    </location>
</feature>
<keyword evidence="5 10" id="KW-1133">Transmembrane helix</keyword>
<evidence type="ECO:0000256" key="7">
    <source>
        <dbReference type="ARBA" id="ARBA00023121"/>
    </source>
</evidence>
<feature type="compositionally biased region" description="Basic and acidic residues" evidence="9">
    <location>
        <begin position="175"/>
        <end position="184"/>
    </location>
</feature>
<dbReference type="GO" id="GO:0006869">
    <property type="term" value="P:lipid transport"/>
    <property type="evidence" value="ECO:0007669"/>
    <property type="project" value="UniProtKB-KW"/>
</dbReference>
<feature type="region of interest" description="Disordered" evidence="9">
    <location>
        <begin position="587"/>
        <end position="687"/>
    </location>
</feature>
<evidence type="ECO:0000313" key="12">
    <source>
        <dbReference type="EMBL" id="CAB0008591.1"/>
    </source>
</evidence>
<organism evidence="12 13">
    <name type="scientific">Nesidiocoris tenuis</name>
    <dbReference type="NCBI Taxonomy" id="355587"/>
    <lineage>
        <taxon>Eukaryota</taxon>
        <taxon>Metazoa</taxon>
        <taxon>Ecdysozoa</taxon>
        <taxon>Arthropoda</taxon>
        <taxon>Hexapoda</taxon>
        <taxon>Insecta</taxon>
        <taxon>Pterygota</taxon>
        <taxon>Neoptera</taxon>
        <taxon>Paraneoptera</taxon>
        <taxon>Hemiptera</taxon>
        <taxon>Heteroptera</taxon>
        <taxon>Panheteroptera</taxon>
        <taxon>Cimicomorpha</taxon>
        <taxon>Miridae</taxon>
        <taxon>Dicyphina</taxon>
        <taxon>Nesidiocoris</taxon>
    </lineage>
</organism>
<dbReference type="GO" id="GO:0005789">
    <property type="term" value="C:endoplasmic reticulum membrane"/>
    <property type="evidence" value="ECO:0007669"/>
    <property type="project" value="UniProtKB-SubCell"/>
</dbReference>
<evidence type="ECO:0000256" key="9">
    <source>
        <dbReference type="SAM" id="MobiDB-lite"/>
    </source>
</evidence>
<gene>
    <name evidence="12" type="ORF">NTEN_LOCUS13837</name>
</gene>
<feature type="compositionally biased region" description="Basic and acidic residues" evidence="9">
    <location>
        <begin position="630"/>
        <end position="659"/>
    </location>
</feature>
<feature type="compositionally biased region" description="Basic and acidic residues" evidence="9">
    <location>
        <begin position="155"/>
        <end position="164"/>
    </location>
</feature>
<dbReference type="AlphaFoldDB" id="A0A6H5GYZ9"/>
<feature type="compositionally biased region" description="Basic and acidic residues" evidence="9">
    <location>
        <begin position="975"/>
        <end position="984"/>
    </location>
</feature>
<dbReference type="OrthoDB" id="26740at2759"/>
<feature type="domain" description="SMP-LTD" evidence="11">
    <location>
        <begin position="785"/>
        <end position="1026"/>
    </location>
</feature>